<evidence type="ECO:0000256" key="1">
    <source>
        <dbReference type="SAM" id="Phobius"/>
    </source>
</evidence>
<accession>A0ABT4LI26</accession>
<comment type="caution">
    <text evidence="2">The sequence shown here is derived from an EMBL/GenBank/DDBJ whole genome shotgun (WGS) entry which is preliminary data.</text>
</comment>
<organism evidence="2 3">
    <name type="scientific">Kiloniella laminariae</name>
    <dbReference type="NCBI Taxonomy" id="454162"/>
    <lineage>
        <taxon>Bacteria</taxon>
        <taxon>Pseudomonadati</taxon>
        <taxon>Pseudomonadota</taxon>
        <taxon>Alphaproteobacteria</taxon>
        <taxon>Rhodospirillales</taxon>
        <taxon>Kiloniellaceae</taxon>
        <taxon>Kiloniella</taxon>
    </lineage>
</organism>
<keyword evidence="1" id="KW-0812">Transmembrane</keyword>
<feature type="transmembrane region" description="Helical" evidence="1">
    <location>
        <begin position="67"/>
        <end position="97"/>
    </location>
</feature>
<feature type="transmembrane region" description="Helical" evidence="1">
    <location>
        <begin position="42"/>
        <end position="61"/>
    </location>
</feature>
<gene>
    <name evidence="2" type="ORF">O4H49_02630</name>
</gene>
<dbReference type="RefSeq" id="WP_269421857.1">
    <property type="nucleotide sequence ID" value="NZ_JAPWGY010000001.1"/>
</dbReference>
<proteinExistence type="predicted"/>
<protein>
    <submittedName>
        <fullName evidence="2">AzlD domain-containing protein</fullName>
    </submittedName>
</protein>
<keyword evidence="1" id="KW-0472">Membrane</keyword>
<sequence length="101" mass="10756">MTQAVADIYPVIFILALATFSIRLSGVLLGQRLPQSGRWARGLKALPGCLIISLVSVLVLSGGPREWLAGAVATAVALLSRSLPLTMATGIATIWLLRHFF</sequence>
<feature type="transmembrane region" description="Helical" evidence="1">
    <location>
        <begin position="12"/>
        <end position="30"/>
    </location>
</feature>
<keyword evidence="3" id="KW-1185">Reference proteome</keyword>
<keyword evidence="1" id="KW-1133">Transmembrane helix</keyword>
<dbReference type="InterPro" id="IPR008407">
    <property type="entry name" value="Brnchd-chn_aa_trnsp_AzlD"/>
</dbReference>
<name>A0ABT4LI26_9PROT</name>
<dbReference type="Pfam" id="PF05437">
    <property type="entry name" value="AzlD"/>
    <property type="match status" value="1"/>
</dbReference>
<reference evidence="2" key="1">
    <citation type="submission" date="2022-12" db="EMBL/GenBank/DDBJ databases">
        <title>Bacterial isolates from different developmental stages of Nematostella vectensis.</title>
        <authorList>
            <person name="Fraune S."/>
        </authorList>
    </citation>
    <scope>NUCLEOTIDE SEQUENCE</scope>
    <source>
        <strain evidence="2">G21630-S1</strain>
    </source>
</reference>
<evidence type="ECO:0000313" key="2">
    <source>
        <dbReference type="EMBL" id="MCZ4279657.1"/>
    </source>
</evidence>
<evidence type="ECO:0000313" key="3">
    <source>
        <dbReference type="Proteomes" id="UP001069802"/>
    </source>
</evidence>
<dbReference type="EMBL" id="JAPWGY010000001">
    <property type="protein sequence ID" value="MCZ4279657.1"/>
    <property type="molecule type" value="Genomic_DNA"/>
</dbReference>
<dbReference type="Proteomes" id="UP001069802">
    <property type="component" value="Unassembled WGS sequence"/>
</dbReference>